<reference evidence="3 4" key="1">
    <citation type="journal article" date="2016" name="Mol. Biol. Evol.">
        <title>Comparative Genomics of Early-Diverging Mushroom-Forming Fungi Provides Insights into the Origins of Lignocellulose Decay Capabilities.</title>
        <authorList>
            <person name="Nagy L.G."/>
            <person name="Riley R."/>
            <person name="Tritt A."/>
            <person name="Adam C."/>
            <person name="Daum C."/>
            <person name="Floudas D."/>
            <person name="Sun H."/>
            <person name="Yadav J.S."/>
            <person name="Pangilinan J."/>
            <person name="Larsson K.H."/>
            <person name="Matsuura K."/>
            <person name="Barry K."/>
            <person name="Labutti K."/>
            <person name="Kuo R."/>
            <person name="Ohm R.A."/>
            <person name="Bhattacharya S.S."/>
            <person name="Shirouzu T."/>
            <person name="Yoshinaga Y."/>
            <person name="Martin F.M."/>
            <person name="Grigoriev I.V."/>
            <person name="Hibbett D.S."/>
        </authorList>
    </citation>
    <scope>NUCLEOTIDE SEQUENCE [LARGE SCALE GENOMIC DNA]</scope>
    <source>
        <strain evidence="3 4">TUFC12733</strain>
    </source>
</reference>
<evidence type="ECO:0000313" key="4">
    <source>
        <dbReference type="Proteomes" id="UP000076738"/>
    </source>
</evidence>
<evidence type="ECO:0000259" key="2">
    <source>
        <dbReference type="Pfam" id="PF20703"/>
    </source>
</evidence>
<dbReference type="EMBL" id="KV417317">
    <property type="protein sequence ID" value="KZO91845.1"/>
    <property type="molecule type" value="Genomic_DNA"/>
</dbReference>
<dbReference type="AlphaFoldDB" id="A0A167HPF2"/>
<feature type="region of interest" description="Disordered" evidence="1">
    <location>
        <begin position="1"/>
        <end position="37"/>
    </location>
</feature>
<evidence type="ECO:0000256" key="1">
    <source>
        <dbReference type="SAM" id="MobiDB-lite"/>
    </source>
</evidence>
<proteinExistence type="predicted"/>
<gene>
    <name evidence="3" type="ORF">CALVIDRAFT_601932</name>
</gene>
<dbReference type="Gene3D" id="1.25.40.10">
    <property type="entry name" value="Tetratricopeptide repeat domain"/>
    <property type="match status" value="2"/>
</dbReference>
<dbReference type="Pfam" id="PF20703">
    <property type="entry name" value="nSTAND1"/>
    <property type="match status" value="1"/>
</dbReference>
<name>A0A167HPF2_CALVF</name>
<feature type="compositionally biased region" description="Basic and acidic residues" evidence="1">
    <location>
        <begin position="1"/>
        <end position="11"/>
    </location>
</feature>
<keyword evidence="4" id="KW-1185">Reference proteome</keyword>
<dbReference type="OrthoDB" id="621413at2759"/>
<dbReference type="Gene3D" id="3.40.50.300">
    <property type="entry name" value="P-loop containing nucleotide triphosphate hydrolases"/>
    <property type="match status" value="1"/>
</dbReference>
<dbReference type="InterPro" id="IPR011990">
    <property type="entry name" value="TPR-like_helical_dom_sf"/>
</dbReference>
<dbReference type="InterPro" id="IPR019734">
    <property type="entry name" value="TPR_rpt"/>
</dbReference>
<dbReference type="SMART" id="SM00028">
    <property type="entry name" value="TPR"/>
    <property type="match status" value="7"/>
</dbReference>
<dbReference type="PANTHER" id="PTHR47691:SF3">
    <property type="entry name" value="HTH-TYPE TRANSCRIPTIONAL REGULATOR RV0890C-RELATED"/>
    <property type="match status" value="1"/>
</dbReference>
<protein>
    <submittedName>
        <fullName evidence="3">TPR-like protein</fullName>
    </submittedName>
</protein>
<dbReference type="Pfam" id="PF13424">
    <property type="entry name" value="TPR_12"/>
    <property type="match status" value="2"/>
</dbReference>
<dbReference type="PANTHER" id="PTHR47691">
    <property type="entry name" value="REGULATOR-RELATED"/>
    <property type="match status" value="1"/>
</dbReference>
<dbReference type="SUPFAM" id="SSF52540">
    <property type="entry name" value="P-loop containing nucleoside triphosphate hydrolases"/>
    <property type="match status" value="1"/>
</dbReference>
<dbReference type="STRING" id="1330018.A0A167HPF2"/>
<dbReference type="Proteomes" id="UP000076738">
    <property type="component" value="Unassembled WGS sequence"/>
</dbReference>
<feature type="compositionally biased region" description="Polar residues" evidence="1">
    <location>
        <begin position="24"/>
        <end position="34"/>
    </location>
</feature>
<dbReference type="Pfam" id="PF13374">
    <property type="entry name" value="TPR_10"/>
    <property type="match status" value="1"/>
</dbReference>
<dbReference type="SUPFAM" id="SSF48452">
    <property type="entry name" value="TPR-like"/>
    <property type="match status" value="3"/>
</dbReference>
<accession>A0A167HPF2</accession>
<dbReference type="InterPro" id="IPR049052">
    <property type="entry name" value="nSTAND1"/>
</dbReference>
<sequence>MPRGRGARDLSDSPVIASVPIAPGSSQPKSSSAETPGARLKARLQQWLSDTAVPLDPVKQKMRDTVLSVVGVQEELRTGRKDANELIGHASWVTDQILAKIQAESVPDDATKDVTDALFKTVSDIKLFLKSPPSTVAEHLGTQRAERLATFRQELDALRIQFLEVRVVYLSQQDAGIYAGQIPSNLPLVEIPPAPTVFYGRDELVESLMQLLLREATCRIPLLGAGGMGKTSVAAAVINHTQIKDKFGENIIFLSCENLVSAEGIISALAAYFKLRHGSRTLADVLARLSALDCVLLVLDNLETPLETSDSHRVEQFLGKVAEVSCLSLMITMRGTTPPDCVVWEKAYSHPLDRLPLDAGLQIWHSIAGSEDAKLAELLTQLDGLPLAIRLMASQAQLSRMTPTQLLGAYENEATRLLKSRGGGRLKSLDVSIQLSLECKSMTEEPNAPRLLSVLSLLPDGVPLDALPAMLPSAMWTIIASASVLLQVALAFQENGRLRVLSPIRGFIQAKYPPQGSFLEETENYFMTLIRDYRTGAQSRKRRVEMISADVGNIRSLLIDFWKTADQSKNVKERLDATLQISRISYFSSYGDCVPMLATAEVALQAMGHRLGAARCIQNLGNLLYTQDRYAEAADKLREAKAAFEAIGDPSGTAQCTLSLGDVLYMEHQYAEVADKLREAKAGFEAIGDVRGTAHCTQRLGDLLIRQSRYDEAADKLREAKAAFESIGSIRGTAHCTQRLGDVLRSQSRYEEAADKVREAKAAFEAIGNLHGTAHCTVSLGDILYLQDRYAEAVDQMREANAVFEAIGNRIGQAWCYKTIGAALHRQGHYDEAGVMLNLALEIFESIRYHRGAAECNRCLGEVLRSEGHYEAAIERLTSAKSVCVAMGERHGVAECVRGLGDVLCAEKHYEAAAKRLREAQEVFIALGSPADAAQCCRSLAEVFSAQDRHVEVEAMLLEAREIFEEIKLPKRVGECTEALARLRLKAGQINPGEASDV</sequence>
<organism evidence="3 4">
    <name type="scientific">Calocera viscosa (strain TUFC12733)</name>
    <dbReference type="NCBI Taxonomy" id="1330018"/>
    <lineage>
        <taxon>Eukaryota</taxon>
        <taxon>Fungi</taxon>
        <taxon>Dikarya</taxon>
        <taxon>Basidiomycota</taxon>
        <taxon>Agaricomycotina</taxon>
        <taxon>Dacrymycetes</taxon>
        <taxon>Dacrymycetales</taxon>
        <taxon>Dacrymycetaceae</taxon>
        <taxon>Calocera</taxon>
    </lineage>
</organism>
<dbReference type="InterPro" id="IPR027417">
    <property type="entry name" value="P-loop_NTPase"/>
</dbReference>
<evidence type="ECO:0000313" key="3">
    <source>
        <dbReference type="EMBL" id="KZO91845.1"/>
    </source>
</evidence>
<feature type="domain" description="Novel STAND NTPase 1" evidence="2">
    <location>
        <begin position="196"/>
        <end position="341"/>
    </location>
</feature>